<comment type="subcellular location">
    <subcellularLocation>
        <location evidence="1">Membrane</location>
        <topology evidence="1">Multi-pass membrane protein</topology>
    </subcellularLocation>
</comment>
<keyword evidence="10" id="KW-1185">Reference proteome</keyword>
<comment type="caution">
    <text evidence="7">The sequence shown here is derived from an EMBL/GenBank/DDBJ whole genome shotgun (WGS) entry which is preliminary data.</text>
</comment>
<feature type="transmembrane region" description="Helical" evidence="6">
    <location>
        <begin position="42"/>
        <end position="65"/>
    </location>
</feature>
<feature type="transmembrane region" description="Helical" evidence="6">
    <location>
        <begin position="6"/>
        <end position="30"/>
    </location>
</feature>
<reference evidence="7" key="1">
    <citation type="submission" date="2021-02" db="EMBL/GenBank/DDBJ databases">
        <authorList>
            <person name="Nowell W R."/>
        </authorList>
    </citation>
    <scope>NUCLEOTIDE SEQUENCE</scope>
</reference>
<organism evidence="7 9">
    <name type="scientific">Rotaria sordida</name>
    <dbReference type="NCBI Taxonomy" id="392033"/>
    <lineage>
        <taxon>Eukaryota</taxon>
        <taxon>Metazoa</taxon>
        <taxon>Spiralia</taxon>
        <taxon>Gnathifera</taxon>
        <taxon>Rotifera</taxon>
        <taxon>Eurotatoria</taxon>
        <taxon>Bdelloidea</taxon>
        <taxon>Philodinida</taxon>
        <taxon>Philodinidae</taxon>
        <taxon>Rotaria</taxon>
    </lineage>
</organism>
<dbReference type="Proteomes" id="UP000663870">
    <property type="component" value="Unassembled WGS sequence"/>
</dbReference>
<name>A0A814VHQ2_9BILA</name>
<dbReference type="EMBL" id="CAJNOH010001195">
    <property type="protein sequence ID" value="CAF1188361.1"/>
    <property type="molecule type" value="Genomic_DNA"/>
</dbReference>
<dbReference type="GO" id="GO:0016020">
    <property type="term" value="C:membrane"/>
    <property type="evidence" value="ECO:0007669"/>
    <property type="project" value="UniProtKB-SubCell"/>
</dbReference>
<feature type="transmembrane region" description="Helical" evidence="6">
    <location>
        <begin position="71"/>
        <end position="89"/>
    </location>
</feature>
<evidence type="ECO:0000256" key="5">
    <source>
        <dbReference type="ARBA" id="ARBA00023136"/>
    </source>
</evidence>
<evidence type="ECO:0000256" key="3">
    <source>
        <dbReference type="ARBA" id="ARBA00022692"/>
    </source>
</evidence>
<evidence type="ECO:0000313" key="7">
    <source>
        <dbReference type="EMBL" id="CAF1188361.1"/>
    </source>
</evidence>
<gene>
    <name evidence="8" type="ORF">JXQ802_LOCUS37713</name>
    <name evidence="7" type="ORF">PYM288_LOCUS24202</name>
</gene>
<dbReference type="EMBL" id="CAJNOL010002036">
    <property type="protein sequence ID" value="CAF1453009.1"/>
    <property type="molecule type" value="Genomic_DNA"/>
</dbReference>
<keyword evidence="5 6" id="KW-0472">Membrane</keyword>
<evidence type="ECO:0000256" key="1">
    <source>
        <dbReference type="ARBA" id="ARBA00004141"/>
    </source>
</evidence>
<feature type="transmembrane region" description="Helical" evidence="6">
    <location>
        <begin position="109"/>
        <end position="130"/>
    </location>
</feature>
<dbReference type="AlphaFoldDB" id="A0A814VHQ2"/>
<dbReference type="PANTHER" id="PTHR13628">
    <property type="entry name" value="TRANSMEMBRANE PROTEIN 267"/>
    <property type="match status" value="1"/>
</dbReference>
<dbReference type="InterPro" id="IPR026572">
    <property type="entry name" value="TMEM267"/>
</dbReference>
<evidence type="ECO:0000256" key="6">
    <source>
        <dbReference type="SAM" id="Phobius"/>
    </source>
</evidence>
<sequence length="409" mass="47615">MFPSKPILLINGLNLFGLCFVSLVGDCLCFGRPLSIYIVSNMYLRALIDNFTHGLISVFATGFLFGWTRHSLLIIAFIAGCFIDIDHFIEIRSLSLNRILNNQRQNRPFLHNSLLLLIITFIVYSFEYFLWRNQNGYYSIIFFLGWSTHHLRDAQRRGLTLLPFGETSPIDYYLPIMCFVLIIMKLVHILKSLTLDNLYLIQGLPDNIYFIERLRSIWFENCTNIHFLLSPIAKQSLKNVILRRSTCDHAILTSFFDQLNTLRYLDLTSLQIIKSSNHINEQFHLPLKLKICSLNSTILKFCSFLPHTSLRALELIDINVDLLSIILNTFQSLKIVCLFFTTKNPSLSSTINYFQQHKYFQLLIHFHLLSIDDDDDDNNHDEKQSLPSNILIIPIKNSLSCFRYQNLIE</sequence>
<proteinExistence type="predicted"/>
<evidence type="ECO:0000256" key="4">
    <source>
        <dbReference type="ARBA" id="ARBA00022989"/>
    </source>
</evidence>
<keyword evidence="4 6" id="KW-1133">Transmembrane helix</keyword>
<evidence type="ECO:0000313" key="9">
    <source>
        <dbReference type="Proteomes" id="UP000663854"/>
    </source>
</evidence>
<keyword evidence="3 6" id="KW-0812">Transmembrane</keyword>
<protein>
    <recommendedName>
        <fullName evidence="2">Transmembrane protein 267</fullName>
    </recommendedName>
</protein>
<accession>A0A814VHQ2</accession>
<dbReference type="PANTHER" id="PTHR13628:SF1">
    <property type="entry name" value="TRANSMEMBRANE PROTEIN 267"/>
    <property type="match status" value="1"/>
</dbReference>
<evidence type="ECO:0000313" key="8">
    <source>
        <dbReference type="EMBL" id="CAF1453009.1"/>
    </source>
</evidence>
<feature type="transmembrane region" description="Helical" evidence="6">
    <location>
        <begin position="172"/>
        <end position="190"/>
    </location>
</feature>
<evidence type="ECO:0000256" key="2">
    <source>
        <dbReference type="ARBA" id="ARBA00013977"/>
    </source>
</evidence>
<dbReference type="Proteomes" id="UP000663854">
    <property type="component" value="Unassembled WGS sequence"/>
</dbReference>
<evidence type="ECO:0000313" key="10">
    <source>
        <dbReference type="Proteomes" id="UP000663870"/>
    </source>
</evidence>